<reference evidence="1 2" key="1">
    <citation type="submission" date="2021-06" db="EMBL/GenBank/DDBJ databases">
        <title>Caerostris extrusa draft genome.</title>
        <authorList>
            <person name="Kono N."/>
            <person name="Arakawa K."/>
        </authorList>
    </citation>
    <scope>NUCLEOTIDE SEQUENCE [LARGE SCALE GENOMIC DNA]</scope>
</reference>
<dbReference type="AlphaFoldDB" id="A0AAV4VEC8"/>
<dbReference type="EMBL" id="BPLR01014384">
    <property type="protein sequence ID" value="GIY68486.1"/>
    <property type="molecule type" value="Genomic_DNA"/>
</dbReference>
<proteinExistence type="predicted"/>
<name>A0AAV4VEC8_CAEEX</name>
<gene>
    <name evidence="1" type="ORF">CEXT_154701</name>
</gene>
<sequence length="90" mass="10772">MIYELQRSKKLENHLHLGRKREEKVLYVCAADRLKFLKKNLLNKPLLSETRIWRGQIIKSHFGGKRKKDSKKWISVKSSDEWCITLSRFS</sequence>
<evidence type="ECO:0000313" key="2">
    <source>
        <dbReference type="Proteomes" id="UP001054945"/>
    </source>
</evidence>
<accession>A0AAV4VEC8</accession>
<protein>
    <submittedName>
        <fullName evidence="1">Uncharacterized protein</fullName>
    </submittedName>
</protein>
<organism evidence="1 2">
    <name type="scientific">Caerostris extrusa</name>
    <name type="common">Bark spider</name>
    <name type="synonym">Caerostris bankana</name>
    <dbReference type="NCBI Taxonomy" id="172846"/>
    <lineage>
        <taxon>Eukaryota</taxon>
        <taxon>Metazoa</taxon>
        <taxon>Ecdysozoa</taxon>
        <taxon>Arthropoda</taxon>
        <taxon>Chelicerata</taxon>
        <taxon>Arachnida</taxon>
        <taxon>Araneae</taxon>
        <taxon>Araneomorphae</taxon>
        <taxon>Entelegynae</taxon>
        <taxon>Araneoidea</taxon>
        <taxon>Araneidae</taxon>
        <taxon>Caerostris</taxon>
    </lineage>
</organism>
<keyword evidence="2" id="KW-1185">Reference proteome</keyword>
<comment type="caution">
    <text evidence="1">The sequence shown here is derived from an EMBL/GenBank/DDBJ whole genome shotgun (WGS) entry which is preliminary data.</text>
</comment>
<dbReference type="Proteomes" id="UP001054945">
    <property type="component" value="Unassembled WGS sequence"/>
</dbReference>
<evidence type="ECO:0000313" key="1">
    <source>
        <dbReference type="EMBL" id="GIY68486.1"/>
    </source>
</evidence>